<proteinExistence type="inferred from homology"/>
<dbReference type="GO" id="GO:0000956">
    <property type="term" value="P:nuclear-transcribed mRNA catabolic process"/>
    <property type="evidence" value="ECO:0007669"/>
    <property type="project" value="TreeGrafter"/>
</dbReference>
<evidence type="ECO:0000259" key="5">
    <source>
        <dbReference type="Pfam" id="PF08652"/>
    </source>
</evidence>
<dbReference type="PANTHER" id="PTHR12395">
    <property type="entry name" value="DOM-3 RELATED"/>
    <property type="match status" value="1"/>
</dbReference>
<name>A0A5J4VN15_9EUKA</name>
<feature type="domain" description="RAI1-like" evidence="5">
    <location>
        <begin position="161"/>
        <end position="382"/>
    </location>
</feature>
<sequence length="440" mass="51116">MGITYEKDKYLCYNVQVTPICGSYPEPVITNKEDQTENKIEENKSSQKDDKVNSQQQQQQHERFLFDDNLIPNGQNIYREAIMNDNFSTFITHVEKQMQNVGYKRRCELITKDIENLNQEAQRLQTEIENINKGKQILSKDQQISLKLKQEDLDEVQYQIQQQVARKNEILYPQKRLFYGRSFETLCAGRPPNEETVLNQYGNPFVDFNYVEVVTLTNLGFKIGMAFEADTFRQQQTQSISQSSSSNSELNSESSNKTMNNSIEYIIQNNKQNEFITSKLNSVPPIFQSVELKTAFPPSSQRQKDNFYGKRMRNSWAQCYISGIPYIIFGFVDQNGILTDMRQYEVAQIPSLCKNYWSMDLMMKVLETVLAKIAQIIAIKIEEQKQSIIKQPDVKLVPIRFSVEIHVEGQEIILKVLPYSSIDIQSKTDLKSDILFSQRQ</sequence>
<dbReference type="EMBL" id="SNRW01005947">
    <property type="protein sequence ID" value="KAA6384047.1"/>
    <property type="molecule type" value="Genomic_DNA"/>
</dbReference>
<keyword evidence="2" id="KW-0694">RNA-binding</keyword>
<dbReference type="GO" id="GO:0004518">
    <property type="term" value="F:nuclease activity"/>
    <property type="evidence" value="ECO:0007669"/>
    <property type="project" value="UniProtKB-KW"/>
</dbReference>
<keyword evidence="2" id="KW-0540">Nuclease</keyword>
<keyword evidence="3" id="KW-0175">Coiled coil</keyword>
<accession>A0A5J4VN15</accession>
<reference evidence="6 7" key="1">
    <citation type="submission" date="2019-03" db="EMBL/GenBank/DDBJ databases">
        <title>Single cell metagenomics reveals metabolic interactions within the superorganism composed of flagellate Streblomastix strix and complex community of Bacteroidetes bacteria on its surface.</title>
        <authorList>
            <person name="Treitli S.C."/>
            <person name="Kolisko M."/>
            <person name="Husnik F."/>
            <person name="Keeling P."/>
            <person name="Hampl V."/>
        </authorList>
    </citation>
    <scope>NUCLEOTIDE SEQUENCE [LARGE SCALE GENOMIC DNA]</scope>
    <source>
        <strain evidence="6">ST1C</strain>
    </source>
</reference>
<dbReference type="AlphaFoldDB" id="A0A5J4VN15"/>
<dbReference type="PANTHER" id="PTHR12395:SF9">
    <property type="entry name" value="DECAPPING AND EXORIBONUCLEASE PROTEIN"/>
    <property type="match status" value="1"/>
</dbReference>
<evidence type="ECO:0000256" key="4">
    <source>
        <dbReference type="SAM" id="MobiDB-lite"/>
    </source>
</evidence>
<keyword evidence="2" id="KW-0547">Nucleotide-binding</keyword>
<evidence type="ECO:0000313" key="6">
    <source>
        <dbReference type="EMBL" id="KAA6384047.1"/>
    </source>
</evidence>
<evidence type="ECO:0000256" key="1">
    <source>
        <dbReference type="ARBA" id="ARBA00006562"/>
    </source>
</evidence>
<keyword evidence="2" id="KW-0539">Nucleus</keyword>
<keyword evidence="2" id="KW-0378">Hydrolase</keyword>
<dbReference type="EC" id="3.6.1.-" evidence="2"/>
<dbReference type="InterPro" id="IPR013961">
    <property type="entry name" value="RAI1"/>
</dbReference>
<feature type="compositionally biased region" description="Basic and acidic residues" evidence="4">
    <location>
        <begin position="31"/>
        <end position="52"/>
    </location>
</feature>
<dbReference type="GO" id="GO:0005634">
    <property type="term" value="C:nucleus"/>
    <property type="evidence" value="ECO:0007669"/>
    <property type="project" value="UniProtKB-SubCell"/>
</dbReference>
<feature type="region of interest" description="Disordered" evidence="4">
    <location>
        <begin position="237"/>
        <end position="256"/>
    </location>
</feature>
<comment type="subcellular location">
    <subcellularLocation>
        <location evidence="2">Nucleus</location>
    </subcellularLocation>
</comment>
<dbReference type="Pfam" id="PF08652">
    <property type="entry name" value="RAI1"/>
    <property type="match status" value="1"/>
</dbReference>
<protein>
    <recommendedName>
        <fullName evidence="2">Decapping nuclease</fullName>
        <ecNumber evidence="2">3.6.1.-</ecNumber>
    </recommendedName>
</protein>
<evidence type="ECO:0000256" key="3">
    <source>
        <dbReference type="SAM" id="Coils"/>
    </source>
</evidence>
<dbReference type="GO" id="GO:0005829">
    <property type="term" value="C:cytosol"/>
    <property type="evidence" value="ECO:0007669"/>
    <property type="project" value="TreeGrafter"/>
</dbReference>
<organism evidence="6 7">
    <name type="scientific">Streblomastix strix</name>
    <dbReference type="NCBI Taxonomy" id="222440"/>
    <lineage>
        <taxon>Eukaryota</taxon>
        <taxon>Metamonada</taxon>
        <taxon>Preaxostyla</taxon>
        <taxon>Oxymonadida</taxon>
        <taxon>Streblomastigidae</taxon>
        <taxon>Streblomastix</taxon>
    </lineage>
</organism>
<dbReference type="GO" id="GO:0003723">
    <property type="term" value="F:RNA binding"/>
    <property type="evidence" value="ECO:0007669"/>
    <property type="project" value="UniProtKB-KW"/>
</dbReference>
<feature type="coiled-coil region" evidence="3">
    <location>
        <begin position="100"/>
        <end position="141"/>
    </location>
</feature>
<dbReference type="GO" id="GO:0000166">
    <property type="term" value="F:nucleotide binding"/>
    <property type="evidence" value="ECO:0007669"/>
    <property type="project" value="UniProtKB-KW"/>
</dbReference>
<dbReference type="InterPro" id="IPR039039">
    <property type="entry name" value="RAI1-like_fam"/>
</dbReference>
<evidence type="ECO:0000313" key="7">
    <source>
        <dbReference type="Proteomes" id="UP000324800"/>
    </source>
</evidence>
<gene>
    <name evidence="6" type="ORF">EZS28_020426</name>
</gene>
<feature type="region of interest" description="Disordered" evidence="4">
    <location>
        <begin position="24"/>
        <end position="59"/>
    </location>
</feature>
<evidence type="ECO:0000256" key="2">
    <source>
        <dbReference type="RuleBase" id="RU367113"/>
    </source>
</evidence>
<dbReference type="OrthoDB" id="5853397at2759"/>
<dbReference type="GO" id="GO:0034353">
    <property type="term" value="F:mRNA 5'-diphosphatase activity"/>
    <property type="evidence" value="ECO:0007669"/>
    <property type="project" value="TreeGrafter"/>
</dbReference>
<keyword evidence="2" id="KW-0479">Metal-binding</keyword>
<comment type="cofactor">
    <cofactor evidence="2">
        <name>a divalent metal cation</name>
        <dbReference type="ChEBI" id="CHEBI:60240"/>
    </cofactor>
</comment>
<comment type="similarity">
    <text evidence="1 2">Belongs to the DXO/Dom3Z family.</text>
</comment>
<comment type="caution">
    <text evidence="6">The sequence shown here is derived from an EMBL/GenBank/DDBJ whole genome shotgun (WGS) entry which is preliminary data.</text>
</comment>
<comment type="function">
    <text evidence="2">Decapping enzyme for NAD-capped RNAs: specifically hydrolyzes the nicotinamide adenine dinucleotide (NAD) cap from a subset of RNAs by removing the entire NAD moiety from the 5'-end of an NAD-capped RNA.</text>
</comment>
<dbReference type="GO" id="GO:0110155">
    <property type="term" value="P:NAD-cap decapping"/>
    <property type="evidence" value="ECO:0007669"/>
    <property type="project" value="TreeGrafter"/>
</dbReference>
<dbReference type="Proteomes" id="UP000324800">
    <property type="component" value="Unassembled WGS sequence"/>
</dbReference>
<dbReference type="GO" id="GO:0046872">
    <property type="term" value="F:metal ion binding"/>
    <property type="evidence" value="ECO:0007669"/>
    <property type="project" value="UniProtKB-KW"/>
</dbReference>